<dbReference type="AlphaFoldDB" id="A0A3Q1G519"/>
<dbReference type="Gene3D" id="3.40.50.360">
    <property type="match status" value="1"/>
</dbReference>
<feature type="signal peptide" evidence="1">
    <location>
        <begin position="1"/>
        <end position="28"/>
    </location>
</feature>
<organism evidence="2 3">
    <name type="scientific">Acanthochromis polyacanthus</name>
    <name type="common">spiny chromis</name>
    <dbReference type="NCBI Taxonomy" id="80966"/>
    <lineage>
        <taxon>Eukaryota</taxon>
        <taxon>Metazoa</taxon>
        <taxon>Chordata</taxon>
        <taxon>Craniata</taxon>
        <taxon>Vertebrata</taxon>
        <taxon>Euteleostomi</taxon>
        <taxon>Actinopterygii</taxon>
        <taxon>Neopterygii</taxon>
        <taxon>Teleostei</taxon>
        <taxon>Neoteleostei</taxon>
        <taxon>Acanthomorphata</taxon>
        <taxon>Ovalentaria</taxon>
        <taxon>Pomacentridae</taxon>
        <taxon>Acanthochromis</taxon>
    </lineage>
</organism>
<name>A0A3Q1G519_9TELE</name>
<proteinExistence type="predicted"/>
<reference evidence="2" key="2">
    <citation type="submission" date="2025-09" db="UniProtKB">
        <authorList>
            <consortium name="Ensembl"/>
        </authorList>
    </citation>
    <scope>IDENTIFICATION</scope>
</reference>
<evidence type="ECO:0008006" key="4">
    <source>
        <dbReference type="Google" id="ProtNLM"/>
    </source>
</evidence>
<evidence type="ECO:0000256" key="1">
    <source>
        <dbReference type="SAM" id="SignalP"/>
    </source>
</evidence>
<dbReference type="InParanoid" id="A0A3Q1G519"/>
<reference evidence="2" key="1">
    <citation type="submission" date="2025-08" db="UniProtKB">
        <authorList>
            <consortium name="Ensembl"/>
        </authorList>
    </citation>
    <scope>IDENTIFICATION</scope>
</reference>
<feature type="chain" id="PRO_5018768570" description="Flavodoxin-like domain-containing protein" evidence="1">
    <location>
        <begin position="29"/>
        <end position="105"/>
    </location>
</feature>
<dbReference type="STRING" id="80966.ENSAPOP00000022817"/>
<accession>A0A3Q1G519</accession>
<dbReference type="GeneTree" id="ENSGT00960000187464"/>
<keyword evidence="3" id="KW-1185">Reference proteome</keyword>
<dbReference type="SUPFAM" id="SSF52218">
    <property type="entry name" value="Flavoproteins"/>
    <property type="match status" value="1"/>
</dbReference>
<evidence type="ECO:0000313" key="3">
    <source>
        <dbReference type="Proteomes" id="UP000257200"/>
    </source>
</evidence>
<dbReference type="InterPro" id="IPR029039">
    <property type="entry name" value="Flavoprotein-like_sf"/>
</dbReference>
<dbReference type="Proteomes" id="UP000257200">
    <property type="component" value="Unplaced"/>
</dbReference>
<keyword evidence="1" id="KW-0732">Signal</keyword>
<evidence type="ECO:0000313" key="2">
    <source>
        <dbReference type="Ensembl" id="ENSAPOP00000022817.1"/>
    </source>
</evidence>
<dbReference type="Ensembl" id="ENSAPOT00000012825.1">
    <property type="protein sequence ID" value="ENSAPOP00000022817.1"/>
    <property type="gene ID" value="ENSAPOG00000004228.1"/>
</dbReference>
<protein>
    <recommendedName>
        <fullName evidence="4">Flavodoxin-like domain-containing protein</fullName>
    </recommendedName>
</protein>
<sequence>MHVVILFLSVIVSGPSLLVLYGSQTGTAQDMAKRIMQRRQMQVQVLPLDSYSVVSVELLPKLRTNCLLESHKLNNNNNGLDLYSSFQGTQSTSQWIHYSFTHTLS</sequence>